<accession>A0A0E9RFB6</accession>
<sequence>MPSMPSFHMWTCCVLPVVSPSAFQPPFFQCL</sequence>
<proteinExistence type="predicted"/>
<dbReference type="EMBL" id="GBXM01080761">
    <property type="protein sequence ID" value="JAH27816.1"/>
    <property type="molecule type" value="Transcribed_RNA"/>
</dbReference>
<reference evidence="1" key="1">
    <citation type="submission" date="2014-11" db="EMBL/GenBank/DDBJ databases">
        <authorList>
            <person name="Amaro Gonzalez C."/>
        </authorList>
    </citation>
    <scope>NUCLEOTIDE SEQUENCE</scope>
</reference>
<organism evidence="1">
    <name type="scientific">Anguilla anguilla</name>
    <name type="common">European freshwater eel</name>
    <name type="synonym">Muraena anguilla</name>
    <dbReference type="NCBI Taxonomy" id="7936"/>
    <lineage>
        <taxon>Eukaryota</taxon>
        <taxon>Metazoa</taxon>
        <taxon>Chordata</taxon>
        <taxon>Craniata</taxon>
        <taxon>Vertebrata</taxon>
        <taxon>Euteleostomi</taxon>
        <taxon>Actinopterygii</taxon>
        <taxon>Neopterygii</taxon>
        <taxon>Teleostei</taxon>
        <taxon>Anguilliformes</taxon>
        <taxon>Anguillidae</taxon>
        <taxon>Anguilla</taxon>
    </lineage>
</organism>
<dbReference type="AlphaFoldDB" id="A0A0E9RFB6"/>
<name>A0A0E9RFB6_ANGAN</name>
<protein>
    <submittedName>
        <fullName evidence="1">Uncharacterized protein</fullName>
    </submittedName>
</protein>
<evidence type="ECO:0000313" key="1">
    <source>
        <dbReference type="EMBL" id="JAH27816.1"/>
    </source>
</evidence>
<reference evidence="1" key="2">
    <citation type="journal article" date="2015" name="Fish Shellfish Immunol.">
        <title>Early steps in the European eel (Anguilla anguilla)-Vibrio vulnificus interaction in the gills: Role of the RtxA13 toxin.</title>
        <authorList>
            <person name="Callol A."/>
            <person name="Pajuelo D."/>
            <person name="Ebbesson L."/>
            <person name="Teles M."/>
            <person name="MacKenzie S."/>
            <person name="Amaro C."/>
        </authorList>
    </citation>
    <scope>NUCLEOTIDE SEQUENCE</scope>
</reference>